<reference evidence="1 2" key="1">
    <citation type="submission" date="2015-01" db="EMBL/GenBank/DDBJ databases">
        <title>Evolution of Trichinella species and genotypes.</title>
        <authorList>
            <person name="Korhonen P.K."/>
            <person name="Edoardo P."/>
            <person name="Giuseppe L.R."/>
            <person name="Gasser R.B."/>
        </authorList>
    </citation>
    <scope>NUCLEOTIDE SEQUENCE [LARGE SCALE GENOMIC DNA]</scope>
    <source>
        <strain evidence="1">ISS120</strain>
    </source>
</reference>
<organism evidence="1 2">
    <name type="scientific">Trichinella britovi</name>
    <name type="common">Parasitic roundworm</name>
    <dbReference type="NCBI Taxonomy" id="45882"/>
    <lineage>
        <taxon>Eukaryota</taxon>
        <taxon>Metazoa</taxon>
        <taxon>Ecdysozoa</taxon>
        <taxon>Nematoda</taxon>
        <taxon>Enoplea</taxon>
        <taxon>Dorylaimia</taxon>
        <taxon>Trichinellida</taxon>
        <taxon>Trichinellidae</taxon>
        <taxon>Trichinella</taxon>
    </lineage>
</organism>
<protein>
    <submittedName>
        <fullName evidence="1">Uncharacterized protein</fullName>
    </submittedName>
</protein>
<comment type="caution">
    <text evidence="1">The sequence shown here is derived from an EMBL/GenBank/DDBJ whole genome shotgun (WGS) entry which is preliminary data.</text>
</comment>
<dbReference type="Proteomes" id="UP000054653">
    <property type="component" value="Unassembled WGS sequence"/>
</dbReference>
<dbReference type="OrthoDB" id="10494013at2759"/>
<evidence type="ECO:0000313" key="2">
    <source>
        <dbReference type="Proteomes" id="UP000054653"/>
    </source>
</evidence>
<accession>A0A0V1CP58</accession>
<keyword evidence="2" id="KW-1185">Reference proteome</keyword>
<name>A0A0V1CP58_TRIBR</name>
<gene>
    <name evidence="1" type="ORF">T03_12802</name>
</gene>
<dbReference type="EMBL" id="JYDI01000134">
    <property type="protein sequence ID" value="KRY51072.1"/>
    <property type="molecule type" value="Genomic_DNA"/>
</dbReference>
<proteinExistence type="predicted"/>
<dbReference type="AlphaFoldDB" id="A0A0V1CP58"/>
<evidence type="ECO:0000313" key="1">
    <source>
        <dbReference type="EMBL" id="KRY51072.1"/>
    </source>
</evidence>
<sequence>MISIDRKKYDNHYKPGLTFHKCVFDEILPKILHAYTILVGATADELKRELIMYKAKIQSICDTFGINEIHSE</sequence>